<protein>
    <submittedName>
        <fullName evidence="2">Uncharacterized protein</fullName>
    </submittedName>
</protein>
<evidence type="ECO:0000313" key="1">
    <source>
        <dbReference type="Proteomes" id="UP000887575"/>
    </source>
</evidence>
<dbReference type="Proteomes" id="UP000887575">
    <property type="component" value="Unassembled WGS sequence"/>
</dbReference>
<organism evidence="1 2">
    <name type="scientific">Mesorhabditis belari</name>
    <dbReference type="NCBI Taxonomy" id="2138241"/>
    <lineage>
        <taxon>Eukaryota</taxon>
        <taxon>Metazoa</taxon>
        <taxon>Ecdysozoa</taxon>
        <taxon>Nematoda</taxon>
        <taxon>Chromadorea</taxon>
        <taxon>Rhabditida</taxon>
        <taxon>Rhabditina</taxon>
        <taxon>Rhabditomorpha</taxon>
        <taxon>Rhabditoidea</taxon>
        <taxon>Rhabditidae</taxon>
        <taxon>Mesorhabditinae</taxon>
        <taxon>Mesorhabditis</taxon>
    </lineage>
</organism>
<keyword evidence="1" id="KW-1185">Reference proteome</keyword>
<name>A0AAF3ECE7_9BILA</name>
<dbReference type="WBParaSite" id="MBELARI_LOCUS11623">
    <property type="protein sequence ID" value="MBELARI_LOCUS11623"/>
    <property type="gene ID" value="MBELARI_LOCUS11623"/>
</dbReference>
<reference evidence="2" key="1">
    <citation type="submission" date="2024-02" db="UniProtKB">
        <authorList>
            <consortium name="WormBaseParasite"/>
        </authorList>
    </citation>
    <scope>IDENTIFICATION</scope>
</reference>
<accession>A0AAF3ECE7</accession>
<sequence length="97" mass="11662">MGSLRSHYHPYHLSFPTQFTSAYLVVARVLYFPLDFPLPDIPRSSLAGSKHMSNWCQNTQWLIDIRLNKVRHQKENYCWFERYYKFIGYHLNCDCLS</sequence>
<dbReference type="AlphaFoldDB" id="A0AAF3ECE7"/>
<proteinExistence type="predicted"/>
<evidence type="ECO:0000313" key="2">
    <source>
        <dbReference type="WBParaSite" id="MBELARI_LOCUS11623"/>
    </source>
</evidence>